<dbReference type="EMBL" id="FXTH01000011">
    <property type="protein sequence ID" value="SMO73475.1"/>
    <property type="molecule type" value="Genomic_DNA"/>
</dbReference>
<dbReference type="InterPro" id="IPR024607">
    <property type="entry name" value="Sulfatase_CS"/>
</dbReference>
<evidence type="ECO:0000256" key="1">
    <source>
        <dbReference type="ARBA" id="ARBA00008779"/>
    </source>
</evidence>
<dbReference type="Proteomes" id="UP000317593">
    <property type="component" value="Unassembled WGS sequence"/>
</dbReference>
<organism evidence="7 8">
    <name type="scientific">Fodinibius sediminis</name>
    <dbReference type="NCBI Taxonomy" id="1214077"/>
    <lineage>
        <taxon>Bacteria</taxon>
        <taxon>Pseudomonadati</taxon>
        <taxon>Balneolota</taxon>
        <taxon>Balneolia</taxon>
        <taxon>Balneolales</taxon>
        <taxon>Balneolaceae</taxon>
        <taxon>Fodinibius</taxon>
    </lineage>
</organism>
<dbReference type="PROSITE" id="PS00523">
    <property type="entry name" value="SULFATASE_1"/>
    <property type="match status" value="1"/>
</dbReference>
<dbReference type="Pfam" id="PF00884">
    <property type="entry name" value="Sulfatase"/>
    <property type="match status" value="1"/>
</dbReference>
<keyword evidence="2 5" id="KW-0732">Signal</keyword>
<feature type="domain" description="Sulfatase N-terminal" evidence="6">
    <location>
        <begin position="28"/>
        <end position="376"/>
    </location>
</feature>
<dbReference type="Gene3D" id="3.40.720.10">
    <property type="entry name" value="Alkaline Phosphatase, subunit A"/>
    <property type="match status" value="1"/>
</dbReference>
<dbReference type="RefSeq" id="WP_142714989.1">
    <property type="nucleotide sequence ID" value="NZ_FXTH01000011.1"/>
</dbReference>
<accession>A0A521DPH3</accession>
<evidence type="ECO:0000313" key="7">
    <source>
        <dbReference type="EMBL" id="SMO73475.1"/>
    </source>
</evidence>
<reference evidence="7 8" key="1">
    <citation type="submission" date="2017-05" db="EMBL/GenBank/DDBJ databases">
        <authorList>
            <person name="Varghese N."/>
            <person name="Submissions S."/>
        </authorList>
    </citation>
    <scope>NUCLEOTIDE SEQUENCE [LARGE SCALE GENOMIC DNA]</scope>
    <source>
        <strain evidence="7 8">DSM 21194</strain>
    </source>
</reference>
<dbReference type="PROSITE" id="PS51257">
    <property type="entry name" value="PROKAR_LIPOPROTEIN"/>
    <property type="match status" value="1"/>
</dbReference>
<gene>
    <name evidence="7" type="ORF">SAMN06265218_11181</name>
</gene>
<evidence type="ECO:0000256" key="5">
    <source>
        <dbReference type="SAM" id="SignalP"/>
    </source>
</evidence>
<keyword evidence="4" id="KW-0325">Glycoprotein</keyword>
<dbReference type="PANTHER" id="PTHR43108">
    <property type="entry name" value="N-ACETYLGLUCOSAMINE-6-SULFATASE FAMILY MEMBER"/>
    <property type="match status" value="1"/>
</dbReference>
<evidence type="ECO:0000256" key="4">
    <source>
        <dbReference type="ARBA" id="ARBA00023180"/>
    </source>
</evidence>
<keyword evidence="3" id="KW-0378">Hydrolase</keyword>
<dbReference type="OrthoDB" id="975025at2"/>
<dbReference type="PANTHER" id="PTHR43108:SF6">
    <property type="entry name" value="N-SULPHOGLUCOSAMINE SULPHOHYDROLASE"/>
    <property type="match status" value="1"/>
</dbReference>
<evidence type="ECO:0000259" key="6">
    <source>
        <dbReference type="Pfam" id="PF00884"/>
    </source>
</evidence>
<dbReference type="PROSITE" id="PS00149">
    <property type="entry name" value="SULFATASE_2"/>
    <property type="match status" value="1"/>
</dbReference>
<evidence type="ECO:0000256" key="2">
    <source>
        <dbReference type="ARBA" id="ARBA00022729"/>
    </source>
</evidence>
<dbReference type="GO" id="GO:0016787">
    <property type="term" value="F:hydrolase activity"/>
    <property type="evidence" value="ECO:0007669"/>
    <property type="project" value="UniProtKB-KW"/>
</dbReference>
<dbReference type="SUPFAM" id="SSF53649">
    <property type="entry name" value="Alkaline phosphatase-like"/>
    <property type="match status" value="1"/>
</dbReference>
<evidence type="ECO:0000256" key="3">
    <source>
        <dbReference type="ARBA" id="ARBA00022801"/>
    </source>
</evidence>
<evidence type="ECO:0000313" key="8">
    <source>
        <dbReference type="Proteomes" id="UP000317593"/>
    </source>
</evidence>
<dbReference type="CDD" id="cd16031">
    <property type="entry name" value="G6S_like"/>
    <property type="match status" value="1"/>
</dbReference>
<feature type="chain" id="PRO_5022085351" evidence="5">
    <location>
        <begin position="21"/>
        <end position="506"/>
    </location>
</feature>
<protein>
    <submittedName>
        <fullName evidence="7">Arylsulfatase A</fullName>
    </submittedName>
</protein>
<keyword evidence="8" id="KW-1185">Reference proteome</keyword>
<feature type="signal peptide" evidence="5">
    <location>
        <begin position="1"/>
        <end position="20"/>
    </location>
</feature>
<dbReference type="InterPro" id="IPR000917">
    <property type="entry name" value="Sulfatase_N"/>
</dbReference>
<dbReference type="AlphaFoldDB" id="A0A521DPH3"/>
<dbReference type="InterPro" id="IPR017850">
    <property type="entry name" value="Alkaline_phosphatase_core_sf"/>
</dbReference>
<proteinExistence type="inferred from homology"/>
<comment type="similarity">
    <text evidence="1">Belongs to the sulfatase family.</text>
</comment>
<name>A0A521DPH3_9BACT</name>
<sequence>MRKYSLICLLACFLVAACESEPPGESPPNILFIMSDDHTSQAWGIYGSVLDSVARTPSISRLRDEGAKLKHVFATNSICTPSRAAILTGQYSHRNGVYTLGDTLDPARKTVAGTFQDHGYQTALIGKWHLKSRPSGFDHYNVLPGQGRYHDPILRDSSSWTKGGQEYQGFVTDVITDLSLQWLNERPKDKPFLLMTHFKATHEPFNYPERYDTLYRDIRMPEPESLYNFYPDQTERTFEGQVLEILGGRFEQRPAVYSTDDFSLEGLAKKEARSKVYQKFVKDFLRSGAAIDENIGRLLDYLDRAGMAENTIVIYTADQGYFMGEHGLFDKRIMYEESMQMPFVIRYPGEIEAGTVNDDIILNTDFAPLLMDYAGITPPEKMQGRSFRANLAGETPDDWRQSMYYRYWMHQEHRPAHLGIRTRRYKLIYFYGQPLRDGYGESATEPAWEFYDLKKDPRELHNAYGNPQYRHQIDSLKSELWKLKDRLGDSDASYPSMQSLLNRNKK</sequence>